<dbReference type="AlphaFoldDB" id="A0A1G9VWX7"/>
<keyword evidence="1" id="KW-1133">Transmembrane helix</keyword>
<sequence length="131" mass="13661">MSRHAAAAVLDESTFPAPLPVRPRRAPRRRSVPVSPGRVRLTVVRDTAAFTAAEPVTPPASRRPVLRRAVRAARSLVHRRPAPGGTPMLLAIATGLAFTAATLGVLPTAGLVGLAVVGTGVCELLDHANRS</sequence>
<accession>A0A1G9VWX7</accession>
<evidence type="ECO:0000313" key="3">
    <source>
        <dbReference type="Proteomes" id="UP000183376"/>
    </source>
</evidence>
<evidence type="ECO:0000313" key="2">
    <source>
        <dbReference type="EMBL" id="SDM76792.1"/>
    </source>
</evidence>
<reference evidence="2 3" key="1">
    <citation type="submission" date="2016-10" db="EMBL/GenBank/DDBJ databases">
        <authorList>
            <person name="de Groot N.N."/>
        </authorList>
    </citation>
    <scope>NUCLEOTIDE SEQUENCE [LARGE SCALE GENOMIC DNA]</scope>
    <source>
        <strain evidence="2 3">DSM 44149</strain>
    </source>
</reference>
<dbReference type="STRING" id="211114.SAMN04489726_3282"/>
<gene>
    <name evidence="2" type="ORF">SAMN04489726_3282</name>
</gene>
<evidence type="ECO:0000256" key="1">
    <source>
        <dbReference type="SAM" id="Phobius"/>
    </source>
</evidence>
<protein>
    <submittedName>
        <fullName evidence="2">Uncharacterized protein</fullName>
    </submittedName>
</protein>
<keyword evidence="1" id="KW-0472">Membrane</keyword>
<name>A0A1G9VWX7_ALLAB</name>
<proteinExistence type="predicted"/>
<keyword evidence="1" id="KW-0812">Transmembrane</keyword>
<keyword evidence="3" id="KW-1185">Reference proteome</keyword>
<dbReference type="EMBL" id="LT629701">
    <property type="protein sequence ID" value="SDM76792.1"/>
    <property type="molecule type" value="Genomic_DNA"/>
</dbReference>
<dbReference type="RefSeq" id="WP_030431454.1">
    <property type="nucleotide sequence ID" value="NZ_JOEF01000019.1"/>
</dbReference>
<dbReference type="Proteomes" id="UP000183376">
    <property type="component" value="Chromosome I"/>
</dbReference>
<feature type="transmembrane region" description="Helical" evidence="1">
    <location>
        <begin position="89"/>
        <end position="117"/>
    </location>
</feature>
<organism evidence="2 3">
    <name type="scientific">Allokutzneria albata</name>
    <name type="common">Kibdelosporangium albatum</name>
    <dbReference type="NCBI Taxonomy" id="211114"/>
    <lineage>
        <taxon>Bacteria</taxon>
        <taxon>Bacillati</taxon>
        <taxon>Actinomycetota</taxon>
        <taxon>Actinomycetes</taxon>
        <taxon>Pseudonocardiales</taxon>
        <taxon>Pseudonocardiaceae</taxon>
        <taxon>Allokutzneria</taxon>
    </lineage>
</organism>